<gene>
    <name evidence="5" type="ORF">MNBD_GAMMA15-145</name>
</gene>
<comment type="similarity">
    <text evidence="1">Belongs to the pseudouridine synthase RluA family.</text>
</comment>
<evidence type="ECO:0000313" key="5">
    <source>
        <dbReference type="EMBL" id="VAW80750.1"/>
    </source>
</evidence>
<proteinExistence type="inferred from homology"/>
<dbReference type="SMART" id="SM00363">
    <property type="entry name" value="S4"/>
    <property type="match status" value="1"/>
</dbReference>
<evidence type="ECO:0000256" key="2">
    <source>
        <dbReference type="ARBA" id="ARBA00022884"/>
    </source>
</evidence>
<dbReference type="Gene3D" id="3.10.290.10">
    <property type="entry name" value="RNA-binding S4 domain"/>
    <property type="match status" value="1"/>
</dbReference>
<dbReference type="EMBL" id="UOFN01000130">
    <property type="protein sequence ID" value="VAW80750.1"/>
    <property type="molecule type" value="Genomic_DNA"/>
</dbReference>
<dbReference type="PROSITE" id="PS01129">
    <property type="entry name" value="PSI_RLU"/>
    <property type="match status" value="1"/>
</dbReference>
<dbReference type="NCBIfam" id="TIGR00005">
    <property type="entry name" value="rluA_subfam"/>
    <property type="match status" value="1"/>
</dbReference>
<dbReference type="CDD" id="cd00165">
    <property type="entry name" value="S4"/>
    <property type="match status" value="1"/>
</dbReference>
<dbReference type="NCBIfam" id="NF008385">
    <property type="entry name" value="PRK11180.1"/>
    <property type="match status" value="1"/>
</dbReference>
<sequence length="315" mass="35025">MSETIYLSGSIPEQAAGRRLDQVLAELFSQYSRSRLQQWTKQGHVLLDGKPAKVRQRVLGGESVEVRAELQDEGAVEPQAMALDIVYQDEQLLVINKPAGLVVHPAAGNRDGTLQNGLLYFDPDLATVPRAGIVHRLDKDTSGLMVVARTLEAHTSLVTQLQERTVSREYLALVHTVLTAGGTVDAPIGRHPKDRLRMAVVESGKPAVSHYRVLERFAAHTLVQVRLETGRTHQIRVHMAHLHYPLVGDPVYGGRLRLPRGASERLQEALRGFRRQALHARRLAFVHPQSGETVGWEVDIPEDFLSLLEVIRSES</sequence>
<dbReference type="SUPFAM" id="SSF55120">
    <property type="entry name" value="Pseudouridine synthase"/>
    <property type="match status" value="1"/>
</dbReference>
<dbReference type="Pfam" id="PF01479">
    <property type="entry name" value="S4"/>
    <property type="match status" value="1"/>
</dbReference>
<dbReference type="EC" id="5.4.99.23" evidence="5"/>
<dbReference type="InterPro" id="IPR036986">
    <property type="entry name" value="S4_RNA-bd_sf"/>
</dbReference>
<evidence type="ECO:0000256" key="1">
    <source>
        <dbReference type="ARBA" id="ARBA00010876"/>
    </source>
</evidence>
<accession>A0A3B0YVL8</accession>
<name>A0A3B0YVL8_9ZZZZ</name>
<feature type="domain" description="RNA-binding S4" evidence="4">
    <location>
        <begin position="18"/>
        <end position="75"/>
    </location>
</feature>
<keyword evidence="2" id="KW-0694">RNA-binding</keyword>
<dbReference type="AlphaFoldDB" id="A0A3B0YVL8"/>
<dbReference type="CDD" id="cd02869">
    <property type="entry name" value="PseudoU_synth_RluA_like"/>
    <property type="match status" value="1"/>
</dbReference>
<organism evidence="5">
    <name type="scientific">hydrothermal vent metagenome</name>
    <dbReference type="NCBI Taxonomy" id="652676"/>
    <lineage>
        <taxon>unclassified sequences</taxon>
        <taxon>metagenomes</taxon>
        <taxon>ecological metagenomes</taxon>
    </lineage>
</organism>
<protein>
    <submittedName>
        <fullName evidence="5">Ribosomal large subunit pseudouridine synthase D</fullName>
        <ecNumber evidence="5">5.4.99.23</ecNumber>
    </submittedName>
</protein>
<dbReference type="GO" id="GO:0003723">
    <property type="term" value="F:RNA binding"/>
    <property type="evidence" value="ECO:0007669"/>
    <property type="project" value="UniProtKB-KW"/>
</dbReference>
<dbReference type="GO" id="GO:0000455">
    <property type="term" value="P:enzyme-directed rRNA pseudouridine synthesis"/>
    <property type="evidence" value="ECO:0007669"/>
    <property type="project" value="TreeGrafter"/>
</dbReference>
<keyword evidence="3 5" id="KW-0413">Isomerase</keyword>
<evidence type="ECO:0000259" key="4">
    <source>
        <dbReference type="SMART" id="SM00363"/>
    </source>
</evidence>
<reference evidence="5" key="1">
    <citation type="submission" date="2018-06" db="EMBL/GenBank/DDBJ databases">
        <authorList>
            <person name="Zhirakovskaya E."/>
        </authorList>
    </citation>
    <scope>NUCLEOTIDE SEQUENCE</scope>
</reference>
<dbReference type="PROSITE" id="PS50889">
    <property type="entry name" value="S4"/>
    <property type="match status" value="1"/>
</dbReference>
<dbReference type="InterPro" id="IPR020103">
    <property type="entry name" value="PsdUridine_synth_cat_dom_sf"/>
</dbReference>
<dbReference type="Pfam" id="PF00849">
    <property type="entry name" value="PseudoU_synth_2"/>
    <property type="match status" value="1"/>
</dbReference>
<dbReference type="FunFam" id="3.30.2350.10:FF:000006">
    <property type="entry name" value="Pseudouridine synthase"/>
    <property type="match status" value="1"/>
</dbReference>
<dbReference type="InterPro" id="IPR050188">
    <property type="entry name" value="RluA_PseudoU_synthase"/>
</dbReference>
<dbReference type="PANTHER" id="PTHR21600:SF44">
    <property type="entry name" value="RIBOSOMAL LARGE SUBUNIT PSEUDOURIDINE SYNTHASE D"/>
    <property type="match status" value="1"/>
</dbReference>
<dbReference type="PANTHER" id="PTHR21600">
    <property type="entry name" value="MITOCHONDRIAL RNA PSEUDOURIDINE SYNTHASE"/>
    <property type="match status" value="1"/>
</dbReference>
<evidence type="ECO:0000256" key="3">
    <source>
        <dbReference type="ARBA" id="ARBA00023235"/>
    </source>
</evidence>
<dbReference type="InterPro" id="IPR006224">
    <property type="entry name" value="PsdUridine_synth_RluA-like_CS"/>
</dbReference>
<dbReference type="InterPro" id="IPR002942">
    <property type="entry name" value="S4_RNA-bd"/>
</dbReference>
<dbReference type="Gene3D" id="3.30.2350.10">
    <property type="entry name" value="Pseudouridine synthase"/>
    <property type="match status" value="1"/>
</dbReference>
<dbReference type="SUPFAM" id="SSF55174">
    <property type="entry name" value="Alpha-L RNA-binding motif"/>
    <property type="match status" value="1"/>
</dbReference>
<dbReference type="InterPro" id="IPR006145">
    <property type="entry name" value="PsdUridine_synth_RsuA/RluA"/>
</dbReference>
<dbReference type="InterPro" id="IPR006225">
    <property type="entry name" value="PsdUridine_synth_RluC/D"/>
</dbReference>
<dbReference type="GO" id="GO:0160140">
    <property type="term" value="F:23S rRNA pseudouridine(1911/1915/1917) synthase activity"/>
    <property type="evidence" value="ECO:0007669"/>
    <property type="project" value="UniProtKB-EC"/>
</dbReference>